<name>A0A0A9A3A8_ARUDO</name>
<evidence type="ECO:0000313" key="1">
    <source>
        <dbReference type="EMBL" id="JAD46094.1"/>
    </source>
</evidence>
<sequence length="39" mass="4791">MQSCKYLRHIDDCIRIATFFPCSMVLFDILQYSRYDFIH</sequence>
<dbReference type="EMBL" id="GBRH01251801">
    <property type="protein sequence ID" value="JAD46094.1"/>
    <property type="molecule type" value="Transcribed_RNA"/>
</dbReference>
<proteinExistence type="predicted"/>
<accession>A0A0A9A3A8</accession>
<reference evidence="1" key="2">
    <citation type="journal article" date="2015" name="Data Brief">
        <title>Shoot transcriptome of the giant reed, Arundo donax.</title>
        <authorList>
            <person name="Barrero R.A."/>
            <person name="Guerrero F.D."/>
            <person name="Moolhuijzen P."/>
            <person name="Goolsby J.A."/>
            <person name="Tidwell J."/>
            <person name="Bellgard S.E."/>
            <person name="Bellgard M.I."/>
        </authorList>
    </citation>
    <scope>NUCLEOTIDE SEQUENCE</scope>
    <source>
        <tissue evidence="1">Shoot tissue taken approximately 20 cm above the soil surface</tissue>
    </source>
</reference>
<dbReference type="AlphaFoldDB" id="A0A0A9A3A8"/>
<reference evidence="1" key="1">
    <citation type="submission" date="2014-09" db="EMBL/GenBank/DDBJ databases">
        <authorList>
            <person name="Magalhaes I.L.F."/>
            <person name="Oliveira U."/>
            <person name="Santos F.R."/>
            <person name="Vidigal T.H.D.A."/>
            <person name="Brescovit A.D."/>
            <person name="Santos A.J."/>
        </authorList>
    </citation>
    <scope>NUCLEOTIDE SEQUENCE</scope>
    <source>
        <tissue evidence="1">Shoot tissue taken approximately 20 cm above the soil surface</tissue>
    </source>
</reference>
<organism evidence="1">
    <name type="scientific">Arundo donax</name>
    <name type="common">Giant reed</name>
    <name type="synonym">Donax arundinaceus</name>
    <dbReference type="NCBI Taxonomy" id="35708"/>
    <lineage>
        <taxon>Eukaryota</taxon>
        <taxon>Viridiplantae</taxon>
        <taxon>Streptophyta</taxon>
        <taxon>Embryophyta</taxon>
        <taxon>Tracheophyta</taxon>
        <taxon>Spermatophyta</taxon>
        <taxon>Magnoliopsida</taxon>
        <taxon>Liliopsida</taxon>
        <taxon>Poales</taxon>
        <taxon>Poaceae</taxon>
        <taxon>PACMAD clade</taxon>
        <taxon>Arundinoideae</taxon>
        <taxon>Arundineae</taxon>
        <taxon>Arundo</taxon>
    </lineage>
</organism>
<protein>
    <submittedName>
        <fullName evidence="1">Uncharacterized protein</fullName>
    </submittedName>
</protein>